<feature type="compositionally biased region" description="Acidic residues" evidence="3">
    <location>
        <begin position="460"/>
        <end position="478"/>
    </location>
</feature>
<evidence type="ECO:0000256" key="1">
    <source>
        <dbReference type="ARBA" id="ARBA00022618"/>
    </source>
</evidence>
<feature type="compositionally biased region" description="Acidic residues" evidence="3">
    <location>
        <begin position="206"/>
        <end position="219"/>
    </location>
</feature>
<feature type="region of interest" description="Disordered" evidence="3">
    <location>
        <begin position="1"/>
        <end position="133"/>
    </location>
</feature>
<feature type="compositionally biased region" description="Low complexity" evidence="3">
    <location>
        <begin position="40"/>
        <end position="59"/>
    </location>
</feature>
<feature type="compositionally biased region" description="Basic and acidic residues" evidence="3">
    <location>
        <begin position="450"/>
        <end position="459"/>
    </location>
</feature>
<dbReference type="VEuPathDB" id="FungiDB:TRICI_006201"/>
<dbReference type="InterPro" id="IPR011993">
    <property type="entry name" value="PH-like_dom_sf"/>
</dbReference>
<feature type="compositionally biased region" description="Polar residues" evidence="3">
    <location>
        <begin position="579"/>
        <end position="591"/>
    </location>
</feature>
<feature type="domain" description="PH" evidence="4">
    <location>
        <begin position="1082"/>
        <end position="1202"/>
    </location>
</feature>
<feature type="compositionally biased region" description="Basic and acidic residues" evidence="3">
    <location>
        <begin position="733"/>
        <end position="743"/>
    </location>
</feature>
<evidence type="ECO:0000256" key="3">
    <source>
        <dbReference type="SAM" id="MobiDB-lite"/>
    </source>
</evidence>
<dbReference type="SUPFAM" id="SSF50729">
    <property type="entry name" value="PH domain-like"/>
    <property type="match status" value="1"/>
</dbReference>
<feature type="compositionally biased region" description="Low complexity" evidence="3">
    <location>
        <begin position="295"/>
        <end position="304"/>
    </location>
</feature>
<dbReference type="PANTHER" id="PTHR36100:SF1">
    <property type="entry name" value="BUD SITE SELECTION PROTEIN 4"/>
    <property type="match status" value="1"/>
</dbReference>
<proteinExistence type="predicted"/>
<dbReference type="SMART" id="SM00233">
    <property type="entry name" value="PH"/>
    <property type="match status" value="1"/>
</dbReference>
<reference evidence="5" key="1">
    <citation type="journal article" date="2019" name="G3 (Bethesda)">
        <title>Genome Assemblies of Two Rare Opportunistic Yeast Pathogens: Diutina rugosa (syn. Candida rugosa) and Trichomonascus ciferrii (syn. Candida ciferrii).</title>
        <authorList>
            <person name="Mixao V."/>
            <person name="Saus E."/>
            <person name="Hansen A.P."/>
            <person name="Lass-Florl C."/>
            <person name="Gabaldon T."/>
        </authorList>
    </citation>
    <scope>NUCLEOTIDE SEQUENCE</scope>
    <source>
        <strain evidence="5">CBS 4856</strain>
    </source>
</reference>
<evidence type="ECO:0000313" key="5">
    <source>
        <dbReference type="EMBL" id="KAA8900532.1"/>
    </source>
</evidence>
<feature type="region of interest" description="Disordered" evidence="3">
    <location>
        <begin position="152"/>
        <end position="757"/>
    </location>
</feature>
<dbReference type="Gene3D" id="2.30.29.30">
    <property type="entry name" value="Pleckstrin-homology domain (PH domain)/Phosphotyrosine-binding domain (PTB)"/>
    <property type="match status" value="1"/>
</dbReference>
<feature type="compositionally biased region" description="Polar residues" evidence="3">
    <location>
        <begin position="717"/>
        <end position="729"/>
    </location>
</feature>
<feature type="region of interest" description="Disordered" evidence="3">
    <location>
        <begin position="928"/>
        <end position="987"/>
    </location>
</feature>
<dbReference type="AlphaFoldDB" id="A0A642UK44"/>
<feature type="compositionally biased region" description="Polar residues" evidence="3">
    <location>
        <begin position="547"/>
        <end position="564"/>
    </location>
</feature>
<dbReference type="CDD" id="cd13278">
    <property type="entry name" value="PH_Bud4"/>
    <property type="match status" value="1"/>
</dbReference>
<dbReference type="PANTHER" id="PTHR36100">
    <property type="entry name" value="BUD SITE SELECTION PROTEIN 4"/>
    <property type="match status" value="1"/>
</dbReference>
<keyword evidence="1" id="KW-0132">Cell division</keyword>
<dbReference type="OrthoDB" id="2123378at2759"/>
<feature type="compositionally biased region" description="Basic and acidic residues" evidence="3">
    <location>
        <begin position="642"/>
        <end position="659"/>
    </location>
</feature>
<keyword evidence="6" id="KW-1185">Reference proteome</keyword>
<dbReference type="GO" id="GO:0007120">
    <property type="term" value="P:axial cellular bud site selection"/>
    <property type="evidence" value="ECO:0007669"/>
    <property type="project" value="TreeGrafter"/>
</dbReference>
<sequence length="1222" mass="135597">MRSFWSDLEKSDSSKSIPPSPSRSPQVKSPSFQNNIFIQSDKASPSSSPGSPGKLSNKSVESSPAGQWSPPKLHGKSPSLGAPSEGPASSPKPTYSGSLKFEDLGRKSSLSRNGSASRLHGPRQIGADLSTSPSKLKKMVTFDNSAQVIQYESITPELSSSPSLESRTSEEDFEDDVPVIEPTPFNRGSVPTGRPLPQIPQGVGAPDDEEDEEEFDEDDSFIKTEPHGAESGSEGDESEAEKEEETYAPVPHHRSISPSLVRKDSLNTFDKPTPQIDTNASIAPTNTQDEDDNTPTDTPNNTDNGEVERAGKDDEENDWRETTTGDDSAPHVFSPTDDRSTTPTVFSPTDDRSTTPTGVGEPNLHTTDESSFVKPEPVSEDRVSTRLELPELEAYSSFIDNADWGNYGYSSDTSEQRENGSRFADVSDFEQPHPRELPQAVLENNFSQRQSEENSHQAYDDDDNQLDESPDQFQDAEEPSTISHPPVLSPPVHSEDVSQREVSSTRSPSPPAPQIKREESSFKDYLQLQPGLADTPRIKQEQDDTDTSPVPSLDRTGNSPNSCDSPIKTEKPSPEGRQTDSWPTVYNTNEGGSHFSLPSVGSDFNSGFSSMFEKSREASTGSLDYHSSRHDVHDVVQGADIHGQEKSIGDDVMDQKGGQEEDEYEEEEDEDEEEEEDANQEPPAVLTEPRTIRASSGRLRTRPSLTPMDVQRIGRSRSVSSNKSGTNSDEGAEDGHISKELSKKPVPMLQLSQDSISEETDSIFGNLDEEFDKMLTVKKRGYTLRENASVVVAKERRVSSGSSTGGPSKRKVSGPVKRVDMLGKVEEKGMAMETTPEHAEPDLPNTDKGRLFIRVVSIKDIDLPSVEDRNARFNLTLDNGIHCITTQNKPLHRTSFLDQEFELTVGDELEFILTLKAKYTKKNEVVSNPIDNKPTIPPPSTTSKGETRARHGLSRIFGSPKKRIGSSSSTASSKLQQSPQIKEQPIVKRDPWESIIATDGSFGRSYVAFSQYKDEIYGRPATFEVPCYNEWGKTGKSKRPPYKIGKLQVQMMFVPRGNKKETLPQSIKEALEELRNSRKQEPVEKEGFLSQLGGDCKYWRRRYFKLDGTTLTAYSETSRKPRATINLAKALRVIYEKNQLTQPVVMVGKNRRKSAFAQEEEAFMFVNEAFRIRFGNGEIIDFYADGEEVKREWIENLTKVIGSATERKPWVDLVKRHETSSQ</sequence>
<feature type="compositionally biased region" description="Acidic residues" evidence="3">
    <location>
        <begin position="233"/>
        <end position="246"/>
    </location>
</feature>
<dbReference type="InterPro" id="IPR001849">
    <property type="entry name" value="PH_domain"/>
</dbReference>
<dbReference type="InterPro" id="IPR052007">
    <property type="entry name" value="Bud4"/>
</dbReference>
<feature type="compositionally biased region" description="Low complexity" evidence="3">
    <location>
        <begin position="483"/>
        <end position="492"/>
    </location>
</feature>
<evidence type="ECO:0000256" key="2">
    <source>
        <dbReference type="ARBA" id="ARBA00023306"/>
    </source>
</evidence>
<accession>A0A642UK44</accession>
<name>A0A642UK44_9ASCO</name>
<organism evidence="5 6">
    <name type="scientific">Trichomonascus ciferrii</name>
    <dbReference type="NCBI Taxonomy" id="44093"/>
    <lineage>
        <taxon>Eukaryota</taxon>
        <taxon>Fungi</taxon>
        <taxon>Dikarya</taxon>
        <taxon>Ascomycota</taxon>
        <taxon>Saccharomycotina</taxon>
        <taxon>Dipodascomycetes</taxon>
        <taxon>Dipodascales</taxon>
        <taxon>Trichomonascaceae</taxon>
        <taxon>Trichomonascus</taxon>
        <taxon>Trichomonascus ciferrii complex</taxon>
    </lineage>
</organism>
<dbReference type="Pfam" id="PF00169">
    <property type="entry name" value="PH"/>
    <property type="match status" value="1"/>
</dbReference>
<dbReference type="GO" id="GO:0000142">
    <property type="term" value="C:cellular bud neck contractile ring"/>
    <property type="evidence" value="ECO:0007669"/>
    <property type="project" value="TreeGrafter"/>
</dbReference>
<feature type="compositionally biased region" description="Polar residues" evidence="3">
    <location>
        <begin position="266"/>
        <end position="283"/>
    </location>
</feature>
<dbReference type="GO" id="GO:0097271">
    <property type="term" value="P:protein localization to bud neck"/>
    <property type="evidence" value="ECO:0007669"/>
    <property type="project" value="TreeGrafter"/>
</dbReference>
<gene>
    <name evidence="5" type="ORF">TRICI_006201</name>
</gene>
<evidence type="ECO:0000259" key="4">
    <source>
        <dbReference type="PROSITE" id="PS50003"/>
    </source>
</evidence>
<feature type="compositionally biased region" description="Polar residues" evidence="3">
    <location>
        <begin position="26"/>
        <end position="38"/>
    </location>
</feature>
<evidence type="ECO:0000313" key="6">
    <source>
        <dbReference type="Proteomes" id="UP000761534"/>
    </source>
</evidence>
<feature type="compositionally biased region" description="Acidic residues" evidence="3">
    <location>
        <begin position="660"/>
        <end position="679"/>
    </location>
</feature>
<keyword evidence="2" id="KW-0131">Cell cycle</keyword>
<feature type="compositionally biased region" description="Basic and acidic residues" evidence="3">
    <location>
        <begin position="377"/>
        <end position="389"/>
    </location>
</feature>
<feature type="compositionally biased region" description="Basic and acidic residues" evidence="3">
    <location>
        <begin position="567"/>
        <end position="578"/>
    </location>
</feature>
<dbReference type="Proteomes" id="UP000761534">
    <property type="component" value="Unassembled WGS sequence"/>
</dbReference>
<protein>
    <recommendedName>
        <fullName evidence="4">PH domain-containing protein</fullName>
    </recommendedName>
</protein>
<dbReference type="EMBL" id="SWFS01000500">
    <property type="protein sequence ID" value="KAA8900532.1"/>
    <property type="molecule type" value="Genomic_DNA"/>
</dbReference>
<comment type="caution">
    <text evidence="5">The sequence shown here is derived from an EMBL/GenBank/DDBJ whole genome shotgun (WGS) entry which is preliminary data.</text>
</comment>
<dbReference type="FunFam" id="2.30.29.30:FF:000311">
    <property type="entry name" value="GTP binding protein (Bud4)"/>
    <property type="match status" value="1"/>
</dbReference>
<dbReference type="GO" id="GO:0005525">
    <property type="term" value="F:GTP binding"/>
    <property type="evidence" value="ECO:0007669"/>
    <property type="project" value="TreeGrafter"/>
</dbReference>
<dbReference type="PROSITE" id="PS50003">
    <property type="entry name" value="PH_DOMAIN"/>
    <property type="match status" value="1"/>
</dbReference>
<feature type="compositionally biased region" description="Low complexity" evidence="3">
    <location>
        <begin position="152"/>
        <end position="166"/>
    </location>
</feature>